<dbReference type="CDD" id="cd06261">
    <property type="entry name" value="TM_PBP2"/>
    <property type="match status" value="1"/>
</dbReference>
<dbReference type="InterPro" id="IPR035906">
    <property type="entry name" value="MetI-like_sf"/>
</dbReference>
<dbReference type="AlphaFoldDB" id="A0A1M6T007"/>
<evidence type="ECO:0000256" key="5">
    <source>
        <dbReference type="ARBA" id="ARBA00022989"/>
    </source>
</evidence>
<evidence type="ECO:0000259" key="8">
    <source>
        <dbReference type="PROSITE" id="PS50928"/>
    </source>
</evidence>
<evidence type="ECO:0000256" key="6">
    <source>
        <dbReference type="ARBA" id="ARBA00023136"/>
    </source>
</evidence>
<dbReference type="PANTHER" id="PTHR43386:SF22">
    <property type="entry name" value="OLIGOPEPTIDE TRANSPORT SYSTEM PERMEASE PROTEIN OPPC"/>
    <property type="match status" value="1"/>
</dbReference>
<feature type="transmembrane region" description="Helical" evidence="7">
    <location>
        <begin position="244"/>
        <end position="270"/>
    </location>
</feature>
<protein>
    <submittedName>
        <fullName evidence="9">Oligopeptide transport system permease protein</fullName>
    </submittedName>
</protein>
<evidence type="ECO:0000313" key="9">
    <source>
        <dbReference type="EMBL" id="SHK50229.1"/>
    </source>
</evidence>
<proteinExistence type="inferred from homology"/>
<keyword evidence="5 7" id="KW-1133">Transmembrane helix</keyword>
<dbReference type="Gene3D" id="1.10.3720.10">
    <property type="entry name" value="MetI-like"/>
    <property type="match status" value="1"/>
</dbReference>
<dbReference type="PANTHER" id="PTHR43386">
    <property type="entry name" value="OLIGOPEPTIDE TRANSPORT SYSTEM PERMEASE PROTEIN APPC"/>
    <property type="match status" value="1"/>
</dbReference>
<comment type="subcellular location">
    <subcellularLocation>
        <location evidence="1 7">Cell membrane</location>
        <topology evidence="1 7">Multi-pass membrane protein</topology>
    </subcellularLocation>
</comment>
<comment type="similarity">
    <text evidence="7">Belongs to the binding-protein-dependent transport system permease family.</text>
</comment>
<name>A0A1M6T007_9FIRM</name>
<evidence type="ECO:0000256" key="3">
    <source>
        <dbReference type="ARBA" id="ARBA00022475"/>
    </source>
</evidence>
<reference evidence="9 10" key="1">
    <citation type="submission" date="2016-11" db="EMBL/GenBank/DDBJ databases">
        <authorList>
            <person name="Jaros S."/>
            <person name="Januszkiewicz K."/>
            <person name="Wedrychowicz H."/>
        </authorList>
    </citation>
    <scope>NUCLEOTIDE SEQUENCE [LARGE SCALE GENOMIC DNA]</scope>
    <source>
        <strain evidence="9 10">DSM 14501</strain>
    </source>
</reference>
<dbReference type="RefSeq" id="WP_072968490.1">
    <property type="nucleotide sequence ID" value="NZ_FRAJ01000022.1"/>
</dbReference>
<feature type="domain" description="ABC transmembrane type-1" evidence="8">
    <location>
        <begin position="196"/>
        <end position="385"/>
    </location>
</feature>
<evidence type="ECO:0000313" key="10">
    <source>
        <dbReference type="Proteomes" id="UP000184082"/>
    </source>
</evidence>
<dbReference type="EMBL" id="FRAJ01000022">
    <property type="protein sequence ID" value="SHK50229.1"/>
    <property type="molecule type" value="Genomic_DNA"/>
</dbReference>
<evidence type="ECO:0000256" key="7">
    <source>
        <dbReference type="RuleBase" id="RU363032"/>
    </source>
</evidence>
<dbReference type="Proteomes" id="UP000184082">
    <property type="component" value="Unassembled WGS sequence"/>
</dbReference>
<dbReference type="InterPro" id="IPR000515">
    <property type="entry name" value="MetI-like"/>
</dbReference>
<feature type="transmembrane region" description="Helical" evidence="7">
    <location>
        <begin position="198"/>
        <end position="223"/>
    </location>
</feature>
<evidence type="ECO:0000256" key="4">
    <source>
        <dbReference type="ARBA" id="ARBA00022692"/>
    </source>
</evidence>
<organism evidence="9 10">
    <name type="scientific">Caminicella sporogenes DSM 14501</name>
    <dbReference type="NCBI Taxonomy" id="1121266"/>
    <lineage>
        <taxon>Bacteria</taxon>
        <taxon>Bacillati</taxon>
        <taxon>Bacillota</taxon>
        <taxon>Clostridia</taxon>
        <taxon>Peptostreptococcales</taxon>
        <taxon>Caminicellaceae</taxon>
        <taxon>Caminicella</taxon>
    </lineage>
</organism>
<dbReference type="STRING" id="1121266.SAMN02745883_02195"/>
<keyword evidence="3" id="KW-1003">Cell membrane</keyword>
<dbReference type="Pfam" id="PF12911">
    <property type="entry name" value="OppC_N"/>
    <property type="match status" value="1"/>
</dbReference>
<dbReference type="GO" id="GO:0005886">
    <property type="term" value="C:plasma membrane"/>
    <property type="evidence" value="ECO:0007669"/>
    <property type="project" value="UniProtKB-SubCell"/>
</dbReference>
<dbReference type="InterPro" id="IPR025966">
    <property type="entry name" value="OppC_N"/>
</dbReference>
<accession>A0A1M6T007</accession>
<dbReference type="SUPFAM" id="SSF161098">
    <property type="entry name" value="MetI-like"/>
    <property type="match status" value="1"/>
</dbReference>
<dbReference type="PROSITE" id="PS50928">
    <property type="entry name" value="ABC_TM1"/>
    <property type="match status" value="1"/>
</dbReference>
<feature type="transmembrane region" description="Helical" evidence="7">
    <location>
        <begin position="363"/>
        <end position="385"/>
    </location>
</feature>
<sequence>MAEMKNIPKEMWEPIAHEERDKEKITRPSMTYWQDAWRRLKQNKLAMIGLVTIIILFLFAIFGPMFSKYSYSDQNLDLANIPPRFEIYKIADNKFVYVRRDYMLIEVTEKGEILDKLVASKNDMIGKKRIYNIDGNEVVLDYSFAAKNKDIPNAKKFALYLNGKEIKPYKKVFNKTYWFGSDAHGRDLYVRVLYGARISLSVAVVAAVVNFFIGVLYGGISGYAGGKIDNMMMRIVDIISTVPLMLYVIMLMVVMGSGLKTIMITLGTVYWVRMARIVRGQTLSLKEQEYVLAAKTLGASTWRILVRHLIPNAMGPIIVALTMQIPSAIFTESFLSFIGLGVSAPAASWGTLASDALGGLRSYAYQLFFPSLAICITMLAFNFLGDGLRDALDPRLRK</sequence>
<dbReference type="Pfam" id="PF00528">
    <property type="entry name" value="BPD_transp_1"/>
    <property type="match status" value="1"/>
</dbReference>
<keyword evidence="6 7" id="KW-0472">Membrane</keyword>
<keyword evidence="4 7" id="KW-0812">Transmembrane</keyword>
<dbReference type="InterPro" id="IPR050366">
    <property type="entry name" value="BP-dependent_transpt_permease"/>
</dbReference>
<evidence type="ECO:0000256" key="2">
    <source>
        <dbReference type="ARBA" id="ARBA00022448"/>
    </source>
</evidence>
<dbReference type="GO" id="GO:0055085">
    <property type="term" value="P:transmembrane transport"/>
    <property type="evidence" value="ECO:0007669"/>
    <property type="project" value="InterPro"/>
</dbReference>
<keyword evidence="2 7" id="KW-0813">Transport</keyword>
<gene>
    <name evidence="9" type="ORF">SAMN02745883_02195</name>
</gene>
<keyword evidence="10" id="KW-1185">Reference proteome</keyword>
<evidence type="ECO:0000256" key="1">
    <source>
        <dbReference type="ARBA" id="ARBA00004651"/>
    </source>
</evidence>
<feature type="transmembrane region" description="Helical" evidence="7">
    <location>
        <begin position="45"/>
        <end position="66"/>
    </location>
</feature>